<dbReference type="KEGG" id="ark:D6B99_16230"/>
<dbReference type="Gene3D" id="1.10.260.40">
    <property type="entry name" value="lambda repressor-like DNA-binding domains"/>
    <property type="match status" value="1"/>
</dbReference>
<sequence length="219" mass="24976">MKNKLSKVITTGKIGSRIRYIRENILQVPQIDIAGKIGFHQVLLSRIEQGIGGSVDMLYGLINYFYSNKIAASELFEPSDRVENIQVYKLKTACNKRMDAFVFAERMRFVRSAVLNISQKEFAEQTKTHQPILSRIELGKSSGATDVILNIINFLYSKGIDAKCLFDPLYDIHLLKPEISQLSIDEIIKIQMDAKADLTKALRKMELIEKYLEKINTSE</sequence>
<name>A0A386HT19_9BACT</name>
<dbReference type="CDD" id="cd00093">
    <property type="entry name" value="HTH_XRE"/>
    <property type="match status" value="1"/>
</dbReference>
<evidence type="ECO:0000313" key="2">
    <source>
        <dbReference type="Proteomes" id="UP000266118"/>
    </source>
</evidence>
<dbReference type="InterPro" id="IPR001387">
    <property type="entry name" value="Cro/C1-type_HTH"/>
</dbReference>
<dbReference type="EMBL" id="CP032489">
    <property type="protein sequence ID" value="AYD49025.1"/>
    <property type="molecule type" value="Genomic_DNA"/>
</dbReference>
<dbReference type="RefSeq" id="WP_119990336.1">
    <property type="nucleotide sequence ID" value="NZ_CP032489.1"/>
</dbReference>
<dbReference type="InterPro" id="IPR010982">
    <property type="entry name" value="Lambda_DNA-bd_dom_sf"/>
</dbReference>
<organism evidence="1 2">
    <name type="scientific">Arachidicoccus soli</name>
    <dbReference type="NCBI Taxonomy" id="2341117"/>
    <lineage>
        <taxon>Bacteria</taxon>
        <taxon>Pseudomonadati</taxon>
        <taxon>Bacteroidota</taxon>
        <taxon>Chitinophagia</taxon>
        <taxon>Chitinophagales</taxon>
        <taxon>Chitinophagaceae</taxon>
        <taxon>Arachidicoccus</taxon>
    </lineage>
</organism>
<dbReference type="GO" id="GO:0003677">
    <property type="term" value="F:DNA binding"/>
    <property type="evidence" value="ECO:0007669"/>
    <property type="project" value="InterPro"/>
</dbReference>
<protein>
    <submittedName>
        <fullName evidence="1">XRE family transcriptional regulator</fullName>
    </submittedName>
</protein>
<gene>
    <name evidence="1" type="ORF">D6B99_16230</name>
</gene>
<accession>A0A386HT19</accession>
<dbReference type="SUPFAM" id="SSF47413">
    <property type="entry name" value="lambda repressor-like DNA-binding domains"/>
    <property type="match status" value="1"/>
</dbReference>
<reference evidence="1 2" key="1">
    <citation type="submission" date="2018-09" db="EMBL/GenBank/DDBJ databases">
        <title>Arachidicoccus sp. nov., a bacterium isolated from soil.</title>
        <authorList>
            <person name="Weon H.-Y."/>
            <person name="Kwon S.-W."/>
            <person name="Lee S.A."/>
        </authorList>
    </citation>
    <scope>NUCLEOTIDE SEQUENCE [LARGE SCALE GENOMIC DNA]</scope>
    <source>
        <strain evidence="1 2">KIS59-12</strain>
    </source>
</reference>
<evidence type="ECO:0000313" key="1">
    <source>
        <dbReference type="EMBL" id="AYD49025.1"/>
    </source>
</evidence>
<dbReference type="OrthoDB" id="800066at2"/>
<dbReference type="Proteomes" id="UP000266118">
    <property type="component" value="Chromosome"/>
</dbReference>
<proteinExistence type="predicted"/>
<dbReference type="AlphaFoldDB" id="A0A386HT19"/>
<keyword evidence="2" id="KW-1185">Reference proteome</keyword>